<feature type="domain" description="Flavoprotein" evidence="2">
    <location>
        <begin position="115"/>
        <end position="251"/>
    </location>
</feature>
<keyword evidence="1" id="KW-0812">Transmembrane</keyword>
<dbReference type="AlphaFoldDB" id="A0A1H0QUB6"/>
<dbReference type="PANTHER" id="PTHR14359">
    <property type="entry name" value="HOMO-OLIGOMERIC FLAVIN CONTAINING CYS DECARBOXYLASE FAMILY"/>
    <property type="match status" value="1"/>
</dbReference>
<reference evidence="4" key="1">
    <citation type="submission" date="2016-10" db="EMBL/GenBank/DDBJ databases">
        <authorList>
            <person name="Varghese N."/>
            <person name="Submissions S."/>
        </authorList>
    </citation>
    <scope>NUCLEOTIDE SEQUENCE [LARGE SCALE GENOMIC DNA]</scope>
    <source>
        <strain evidence="4">IBRC-M 10655</strain>
    </source>
</reference>
<dbReference type="OrthoDB" id="2395518at2"/>
<dbReference type="PANTHER" id="PTHR14359:SF6">
    <property type="entry name" value="PHOSPHOPANTOTHENOYLCYSTEINE DECARBOXYLASE"/>
    <property type="match status" value="1"/>
</dbReference>
<feature type="transmembrane region" description="Helical" evidence="1">
    <location>
        <begin position="116"/>
        <end position="138"/>
    </location>
</feature>
<dbReference type="GO" id="GO:0010181">
    <property type="term" value="F:FMN binding"/>
    <property type="evidence" value="ECO:0007669"/>
    <property type="project" value="TreeGrafter"/>
</dbReference>
<gene>
    <name evidence="3" type="ORF">SAMN05192558_107145</name>
</gene>
<name>A0A1H0QUB6_9PSEU</name>
<accession>A0A1H0QUB6</accession>
<organism evidence="3 4">
    <name type="scientific">Actinokineospora alba</name>
    <dbReference type="NCBI Taxonomy" id="504798"/>
    <lineage>
        <taxon>Bacteria</taxon>
        <taxon>Bacillati</taxon>
        <taxon>Actinomycetota</taxon>
        <taxon>Actinomycetes</taxon>
        <taxon>Pseudonocardiales</taxon>
        <taxon>Pseudonocardiaceae</taxon>
        <taxon>Actinokineospora</taxon>
    </lineage>
</organism>
<dbReference type="Proteomes" id="UP000199651">
    <property type="component" value="Unassembled WGS sequence"/>
</dbReference>
<dbReference type="GO" id="GO:0015937">
    <property type="term" value="P:coenzyme A biosynthetic process"/>
    <property type="evidence" value="ECO:0007669"/>
    <property type="project" value="TreeGrafter"/>
</dbReference>
<dbReference type="Gene3D" id="3.40.50.1950">
    <property type="entry name" value="Flavin prenyltransferase-like"/>
    <property type="match status" value="1"/>
</dbReference>
<evidence type="ECO:0000313" key="4">
    <source>
        <dbReference type="Proteomes" id="UP000199651"/>
    </source>
</evidence>
<sequence>MDPEKFYLRHPATAAVGSKNTFLLRDATTQSVVTTDDPPALSRMLQLLATPLSGRDLLNHLDGEAQGARSAVEALLADGMLHEADTPETLLALRDEVFGDNQGYCFQPGPVRCRHLVLAMTGSVVAGLMGPVILSLAYSRFHERIDLIVTESAKAFVQPEMYEYYGIRTFTDPFERREGMTVPHIGLAKSADLIAVVPASARSIARLAAAECSDLLSLVAAATTAPIVVAPTMNTAMWDNQGVRRNVDRLRADGIYVIEPTIFFEAAELAKGVPPAYGMAGTFWGGPEGLMRTLTAVLDLHKAPNHAIEQPV</sequence>
<keyword evidence="1" id="KW-1133">Transmembrane helix</keyword>
<dbReference type="SUPFAM" id="SSF52507">
    <property type="entry name" value="Homo-oligomeric flavin-containing Cys decarboxylases, HFCD"/>
    <property type="match status" value="1"/>
</dbReference>
<proteinExistence type="predicted"/>
<protein>
    <submittedName>
        <fullName evidence="3">Flavoprotein</fullName>
    </submittedName>
</protein>
<dbReference type="InterPro" id="IPR036551">
    <property type="entry name" value="Flavin_trans-like"/>
</dbReference>
<evidence type="ECO:0000313" key="3">
    <source>
        <dbReference type="EMBL" id="SDP20735.1"/>
    </source>
</evidence>
<keyword evidence="1" id="KW-0472">Membrane</keyword>
<dbReference type="GO" id="GO:0004633">
    <property type="term" value="F:phosphopantothenoylcysteine decarboxylase activity"/>
    <property type="evidence" value="ECO:0007669"/>
    <property type="project" value="TreeGrafter"/>
</dbReference>
<dbReference type="RefSeq" id="WP_091377482.1">
    <property type="nucleotide sequence ID" value="NZ_FNDV01000004.1"/>
</dbReference>
<keyword evidence="4" id="KW-1185">Reference proteome</keyword>
<dbReference type="STRING" id="504798.SAMN05421871_104144"/>
<dbReference type="EMBL" id="FNJB01000007">
    <property type="protein sequence ID" value="SDP20735.1"/>
    <property type="molecule type" value="Genomic_DNA"/>
</dbReference>
<dbReference type="InterPro" id="IPR003382">
    <property type="entry name" value="Flavoprotein"/>
</dbReference>
<dbReference type="Pfam" id="PF02441">
    <property type="entry name" value="Flavoprotein"/>
    <property type="match status" value="1"/>
</dbReference>
<evidence type="ECO:0000259" key="2">
    <source>
        <dbReference type="Pfam" id="PF02441"/>
    </source>
</evidence>
<evidence type="ECO:0000256" key="1">
    <source>
        <dbReference type="SAM" id="Phobius"/>
    </source>
</evidence>
<dbReference type="GO" id="GO:0071513">
    <property type="term" value="C:phosphopantothenoylcysteine decarboxylase complex"/>
    <property type="evidence" value="ECO:0007669"/>
    <property type="project" value="TreeGrafter"/>
</dbReference>